<dbReference type="EMBL" id="CP041090">
    <property type="protein sequence ID" value="QDF40714.1"/>
    <property type="molecule type" value="Genomic_DNA"/>
</dbReference>
<evidence type="ECO:0000259" key="1">
    <source>
        <dbReference type="PROSITE" id="PS51819"/>
    </source>
</evidence>
<dbReference type="RefSeq" id="WP_140481534.1">
    <property type="nucleotide sequence ID" value="NZ_CP041090.2"/>
</dbReference>
<feature type="domain" description="VOC" evidence="1">
    <location>
        <begin position="10"/>
        <end position="133"/>
    </location>
</feature>
<dbReference type="Proteomes" id="UP000500895">
    <property type="component" value="Chromosome"/>
</dbReference>
<keyword evidence="4" id="KW-1185">Reference proteome</keyword>
<dbReference type="AlphaFoldDB" id="A0A6G9A3V2"/>
<dbReference type="InterPro" id="IPR004360">
    <property type="entry name" value="Glyas_Fos-R_dOase_dom"/>
</dbReference>
<accession>A0A6G9A3V2</accession>
<sequence length="144" mass="16101">MSLQVDREAPRLFHTMRCNDAEAMIAWLKDVLGFSERVVYRRDGIVAHAELALGSSILMLGAQRDDAYAKRVGEVDGRRTDAVYLAVDDPDALYEKVKTAGARIELEPYNTDYGSRDFSARDPEGGLWSFGTYWPKVGDTPLPD</sequence>
<protein>
    <submittedName>
        <fullName evidence="3">VOC family protein</fullName>
    </submittedName>
</protein>
<dbReference type="PANTHER" id="PTHR34109:SF1">
    <property type="entry name" value="VOC DOMAIN-CONTAINING PROTEIN"/>
    <property type="match status" value="1"/>
</dbReference>
<evidence type="ECO:0000313" key="2">
    <source>
        <dbReference type="EMBL" id="QDF40714.1"/>
    </source>
</evidence>
<reference evidence="4" key="1">
    <citation type="submission" date="2019-06" db="EMBL/GenBank/DDBJ databases">
        <title>Whole-Genome Sequence of Bradyrhizobium sp. 3 Strain 65S1MB.</title>
        <authorList>
            <person name="Bromfield E.S.P."/>
            <person name="Cloutier S."/>
            <person name="Nguyen H.D.T."/>
        </authorList>
    </citation>
    <scope>NUCLEOTIDE SEQUENCE [LARGE SCALE GENOMIC DNA]</scope>
    <source>
        <strain evidence="4">65S1MB</strain>
    </source>
</reference>
<dbReference type="Gene3D" id="3.30.720.110">
    <property type="match status" value="1"/>
</dbReference>
<organism evidence="3 5">
    <name type="scientific">Bradyrhizobium symbiodeficiens</name>
    <dbReference type="NCBI Taxonomy" id="1404367"/>
    <lineage>
        <taxon>Bacteria</taxon>
        <taxon>Pseudomonadati</taxon>
        <taxon>Pseudomonadota</taxon>
        <taxon>Alphaproteobacteria</taxon>
        <taxon>Hyphomicrobiales</taxon>
        <taxon>Nitrobacteraceae</taxon>
        <taxon>Bradyrhizobium</taxon>
    </lineage>
</organism>
<dbReference type="Proteomes" id="UP000319298">
    <property type="component" value="Chromosome"/>
</dbReference>
<dbReference type="SUPFAM" id="SSF54593">
    <property type="entry name" value="Glyoxalase/Bleomycin resistance protein/Dihydroxybiphenyl dioxygenase"/>
    <property type="match status" value="1"/>
</dbReference>
<reference evidence="3" key="3">
    <citation type="submission" date="2024-02" db="EMBL/GenBank/DDBJ databases">
        <authorList>
            <person name="Bromfield E.S.P."/>
            <person name="Cloutier S."/>
            <person name="Nguyen H.D.T."/>
        </authorList>
    </citation>
    <scope>NUCLEOTIDE SEQUENCE</scope>
    <source>
        <strain evidence="3">101S1MB</strain>
        <strain evidence="2">65S1MB</strain>
    </source>
</reference>
<gene>
    <name evidence="2" type="ORF">FJN17_25840</name>
    <name evidence="3" type="ORF">HAV00_13175</name>
</gene>
<dbReference type="EMBL" id="CP050066">
    <property type="protein sequence ID" value="QIP07157.1"/>
    <property type="molecule type" value="Genomic_DNA"/>
</dbReference>
<dbReference type="InterPro" id="IPR037523">
    <property type="entry name" value="VOC_core"/>
</dbReference>
<name>A0A6G9A3V2_9BRAD</name>
<proteinExistence type="predicted"/>
<dbReference type="InterPro" id="IPR029068">
    <property type="entry name" value="Glyas_Bleomycin-R_OHBP_Dase"/>
</dbReference>
<evidence type="ECO:0000313" key="3">
    <source>
        <dbReference type="EMBL" id="QIP07157.1"/>
    </source>
</evidence>
<dbReference type="CDD" id="cd08355">
    <property type="entry name" value="TioX_like"/>
    <property type="match status" value="1"/>
</dbReference>
<reference evidence="4 5" key="2">
    <citation type="journal article" date="2020" name="Int. J. Syst. Evol. Microbiol.">
        <title>Description and complete genome sequences of Bradyrhizobium symbiodeficiens sp. nov., a non-symbiotic bacterium associated with legumes native to Canada.</title>
        <authorList>
            <person name="Bromfield E.S.P."/>
            <person name="Cloutier S."/>
            <person name="Nguyen H.D.T."/>
        </authorList>
    </citation>
    <scope>NUCLEOTIDE SEQUENCE [LARGE SCALE GENOMIC DNA]</scope>
    <source>
        <strain evidence="3 5">101S1MB</strain>
        <strain evidence="2 4">65S1MB</strain>
    </source>
</reference>
<dbReference type="PROSITE" id="PS51819">
    <property type="entry name" value="VOC"/>
    <property type="match status" value="1"/>
</dbReference>
<evidence type="ECO:0000313" key="4">
    <source>
        <dbReference type="Proteomes" id="UP000319298"/>
    </source>
</evidence>
<dbReference type="Pfam" id="PF00903">
    <property type="entry name" value="Glyoxalase"/>
    <property type="match status" value="1"/>
</dbReference>
<evidence type="ECO:0000313" key="5">
    <source>
        <dbReference type="Proteomes" id="UP000500895"/>
    </source>
</evidence>
<dbReference type="Gene3D" id="3.30.720.120">
    <property type="match status" value="1"/>
</dbReference>
<dbReference type="PANTHER" id="PTHR34109">
    <property type="entry name" value="BNAUNNG04460D PROTEIN-RELATED"/>
    <property type="match status" value="1"/>
</dbReference>